<dbReference type="EMBL" id="GGEC01002909">
    <property type="protein sequence ID" value="MBW83392.1"/>
    <property type="molecule type" value="Transcribed_RNA"/>
</dbReference>
<organism evidence="1">
    <name type="scientific">Rhizophora mucronata</name>
    <name type="common">Asiatic mangrove</name>
    <dbReference type="NCBI Taxonomy" id="61149"/>
    <lineage>
        <taxon>Eukaryota</taxon>
        <taxon>Viridiplantae</taxon>
        <taxon>Streptophyta</taxon>
        <taxon>Embryophyta</taxon>
        <taxon>Tracheophyta</taxon>
        <taxon>Spermatophyta</taxon>
        <taxon>Magnoliopsida</taxon>
        <taxon>eudicotyledons</taxon>
        <taxon>Gunneridae</taxon>
        <taxon>Pentapetalae</taxon>
        <taxon>rosids</taxon>
        <taxon>fabids</taxon>
        <taxon>Malpighiales</taxon>
        <taxon>Rhizophoraceae</taxon>
        <taxon>Rhizophora</taxon>
    </lineage>
</organism>
<protein>
    <submittedName>
        <fullName evidence="1">Uncharacterized protein MANES_01G169400</fullName>
    </submittedName>
</protein>
<proteinExistence type="predicted"/>
<name>A0A2P2IQ95_RHIMU</name>
<dbReference type="AlphaFoldDB" id="A0A2P2IQ95"/>
<reference evidence="1" key="1">
    <citation type="submission" date="2018-02" db="EMBL/GenBank/DDBJ databases">
        <title>Rhizophora mucronata_Transcriptome.</title>
        <authorList>
            <person name="Meera S.P."/>
            <person name="Sreeshan A."/>
            <person name="Augustine A."/>
        </authorList>
    </citation>
    <scope>NUCLEOTIDE SEQUENCE</scope>
    <source>
        <tissue evidence="1">Leaf</tissue>
    </source>
</reference>
<evidence type="ECO:0000313" key="1">
    <source>
        <dbReference type="EMBL" id="MBW83392.1"/>
    </source>
</evidence>
<accession>A0A2P2IQ95</accession>
<sequence>MCQRLYLEVWTTPLCITFLLDLPVTIPPL</sequence>